<proteinExistence type="predicted"/>
<dbReference type="AlphaFoldDB" id="A0A9Q0BEZ8"/>
<sequence>MSDQLDLQAVLQNGYFKTSRAKPAQHSPPPLDFVLVDDSSRTEQERALALADPRPPRTRPPPPPTCEDEAEALAKEFGSLCTDTSADEPPSRGDFEQHPILLEVHEHNPERRFVLVPDSPEPSAPAESQNKDEGSDTERRRKIQSDSEQPRYPHVDRKYEPVFEEKLTAEPRPANPRRRSRQDLPALDTAYRKERTKSAVGPRPEAFSARPGVSHKEDLLTPDSVRNGSSRSDRVYYETASSTTGPRRMAHQKSFTNLTDDRRRDRPQRRESLSPARGMRSESNPDPRKSRRKVSVDRSEPRYRDEPLGARGSRRESQLPPRRPEEPTPVSASSQRPRGPRPRQEGSRSSDEKEASSARTSTRPRRKSTSVHQDSEPRHVSEKERARWVDDRSRSRDLSATTQTTPIVGAREPSMHPRASATFPIAGDFHRSYPDDLASGRPPRVPPHASQPAPSTSTPAVPLPASVPMESSFHSTASGTQGSANSNMWPPQAFDPDRDGLPTDRQPVSKDIGSYRRYSEGHALDGVPQFPECPHLNVCPDCYQAVFANTEFRTQFQPMLRPTDRPLACDFGSSPWYRIAYLLTLKNEHPDLRLLHQVDNVAAASRNQPCPGSRKAHRNWFTVRDPYKRRTVPNFTVCYQCAKMVEVLLPNLMGTLVPDARPEPPPSVCALHFKPQRRRFALYFDIFETTADRAVRNNEPPDVSALASKIERLSAVEECREDTPIPNAYWHTMQYLPELTVCSDCFNEVVRPRISTDLLARNFYKDPQRLQLATCQLYSERMREIFSKACRRNDSKYLRAKVIERMQVEMDIHAQLVKLDRGGHDDAYTEEQVARLISEWKTWE</sequence>
<feature type="compositionally biased region" description="Basic and acidic residues" evidence="1">
    <location>
        <begin position="89"/>
        <end position="113"/>
    </location>
</feature>
<feature type="compositionally biased region" description="Basic and acidic residues" evidence="1">
    <location>
        <begin position="279"/>
        <end position="326"/>
    </location>
</feature>
<feature type="region of interest" description="Disordered" evidence="1">
    <location>
        <begin position="17"/>
        <end position="510"/>
    </location>
</feature>
<feature type="compositionally biased region" description="Polar residues" evidence="1">
    <location>
        <begin position="472"/>
        <end position="489"/>
    </location>
</feature>
<feature type="compositionally biased region" description="Basic and acidic residues" evidence="1">
    <location>
        <begin position="129"/>
        <end position="169"/>
    </location>
</feature>
<keyword evidence="3" id="KW-1185">Reference proteome</keyword>
<feature type="compositionally biased region" description="Basic and acidic residues" evidence="1">
    <location>
        <begin position="342"/>
        <end position="356"/>
    </location>
</feature>
<feature type="compositionally biased region" description="Basic and acidic residues" evidence="1">
    <location>
        <begin position="373"/>
        <end position="397"/>
    </location>
</feature>
<reference evidence="2" key="2">
    <citation type="submission" date="2022-07" db="EMBL/GenBank/DDBJ databases">
        <authorList>
            <person name="Goncalves M.F.M."/>
            <person name="Hilario S."/>
            <person name="Van De Peer Y."/>
            <person name="Esteves A.C."/>
            <person name="Alves A."/>
        </authorList>
    </citation>
    <scope>NUCLEOTIDE SEQUENCE</scope>
    <source>
        <strain evidence="2">MUM 19.33</strain>
    </source>
</reference>
<dbReference type="EMBL" id="JAGIXG020000010">
    <property type="protein sequence ID" value="KAI6782962.1"/>
    <property type="molecule type" value="Genomic_DNA"/>
</dbReference>
<organism evidence="2 3">
    <name type="scientific">Emericellopsis cladophorae</name>
    <dbReference type="NCBI Taxonomy" id="2686198"/>
    <lineage>
        <taxon>Eukaryota</taxon>
        <taxon>Fungi</taxon>
        <taxon>Dikarya</taxon>
        <taxon>Ascomycota</taxon>
        <taxon>Pezizomycotina</taxon>
        <taxon>Sordariomycetes</taxon>
        <taxon>Hypocreomycetidae</taxon>
        <taxon>Hypocreales</taxon>
        <taxon>Bionectriaceae</taxon>
        <taxon>Emericellopsis</taxon>
    </lineage>
</organism>
<gene>
    <name evidence="2" type="ORF">J7T54_002122</name>
</gene>
<protein>
    <submittedName>
        <fullName evidence="2">Uncharacterized protein</fullName>
    </submittedName>
</protein>
<dbReference type="RefSeq" id="XP_051363818.1">
    <property type="nucleotide sequence ID" value="XM_051504727.1"/>
</dbReference>
<dbReference type="OrthoDB" id="10259785at2759"/>
<dbReference type="GeneID" id="75828637"/>
<feature type="compositionally biased region" description="Basic and acidic residues" evidence="1">
    <location>
        <begin position="259"/>
        <end position="272"/>
    </location>
</feature>
<comment type="caution">
    <text evidence="2">The sequence shown here is derived from an EMBL/GenBank/DDBJ whole genome shotgun (WGS) entry which is preliminary data.</text>
</comment>
<name>A0A9Q0BEZ8_9HYPO</name>
<evidence type="ECO:0000256" key="1">
    <source>
        <dbReference type="SAM" id="MobiDB-lite"/>
    </source>
</evidence>
<accession>A0A9Q0BEZ8</accession>
<evidence type="ECO:0000313" key="2">
    <source>
        <dbReference type="EMBL" id="KAI6782962.1"/>
    </source>
</evidence>
<reference evidence="2" key="1">
    <citation type="journal article" date="2021" name="J Fungi (Basel)">
        <title>Genomic and Metabolomic Analyses of the Marine Fungus Emericellopsis cladophorae: Insights into Saltwater Adaptability Mechanisms and Its Biosynthetic Potential.</title>
        <authorList>
            <person name="Goncalves M.F.M."/>
            <person name="Hilario S."/>
            <person name="Van de Peer Y."/>
            <person name="Esteves A.C."/>
            <person name="Alves A."/>
        </authorList>
    </citation>
    <scope>NUCLEOTIDE SEQUENCE</scope>
    <source>
        <strain evidence="2">MUM 19.33</strain>
    </source>
</reference>
<dbReference type="Proteomes" id="UP001055219">
    <property type="component" value="Unassembled WGS sequence"/>
</dbReference>
<evidence type="ECO:0000313" key="3">
    <source>
        <dbReference type="Proteomes" id="UP001055219"/>
    </source>
</evidence>